<gene>
    <name evidence="3" type="ORF">DFH94DRAFT_694311</name>
</gene>
<keyword evidence="2" id="KW-0472">Membrane</keyword>
<evidence type="ECO:0000256" key="2">
    <source>
        <dbReference type="SAM" id="Phobius"/>
    </source>
</evidence>
<feature type="transmembrane region" description="Helical" evidence="2">
    <location>
        <begin position="247"/>
        <end position="267"/>
    </location>
</feature>
<evidence type="ECO:0008006" key="5">
    <source>
        <dbReference type="Google" id="ProtNLM"/>
    </source>
</evidence>
<protein>
    <recommendedName>
        <fullName evidence="5">Transmembrane protein</fullName>
    </recommendedName>
</protein>
<comment type="caution">
    <text evidence="3">The sequence shown here is derived from an EMBL/GenBank/DDBJ whole genome shotgun (WGS) entry which is preliminary data.</text>
</comment>
<accession>A0A9P5MT15</accession>
<keyword evidence="2" id="KW-1133">Transmembrane helix</keyword>
<dbReference type="PANTHER" id="PTHR39466">
    <property type="entry name" value="RGS DOMAIN-CONTAINING PROTEIN"/>
    <property type="match status" value="1"/>
</dbReference>
<dbReference type="InterPro" id="IPR036305">
    <property type="entry name" value="RGS_sf"/>
</dbReference>
<keyword evidence="2" id="KW-0812">Transmembrane</keyword>
<keyword evidence="4" id="KW-1185">Reference proteome</keyword>
<feature type="transmembrane region" description="Helical" evidence="2">
    <location>
        <begin position="287"/>
        <end position="308"/>
    </location>
</feature>
<dbReference type="SUPFAM" id="SSF48097">
    <property type="entry name" value="Regulator of G-protein signaling, RGS"/>
    <property type="match status" value="1"/>
</dbReference>
<dbReference type="PANTHER" id="PTHR39466:SF1">
    <property type="entry name" value="RGS DOMAIN-CONTAINING PROTEIN"/>
    <property type="match status" value="1"/>
</dbReference>
<feature type="compositionally biased region" description="Basic and acidic residues" evidence="1">
    <location>
        <begin position="554"/>
        <end position="563"/>
    </location>
</feature>
<feature type="region of interest" description="Disordered" evidence="1">
    <location>
        <begin position="552"/>
        <end position="571"/>
    </location>
</feature>
<dbReference type="Gene3D" id="1.10.167.10">
    <property type="entry name" value="Regulator of G-protein Signalling 4, domain 2"/>
    <property type="match status" value="1"/>
</dbReference>
<feature type="transmembrane region" description="Helical" evidence="2">
    <location>
        <begin position="668"/>
        <end position="690"/>
    </location>
</feature>
<reference evidence="3" key="1">
    <citation type="submission" date="2019-10" db="EMBL/GenBank/DDBJ databases">
        <authorList>
            <consortium name="DOE Joint Genome Institute"/>
            <person name="Kuo A."/>
            <person name="Miyauchi S."/>
            <person name="Kiss E."/>
            <person name="Drula E."/>
            <person name="Kohler A."/>
            <person name="Sanchez-Garcia M."/>
            <person name="Andreopoulos B."/>
            <person name="Barry K.W."/>
            <person name="Bonito G."/>
            <person name="Buee M."/>
            <person name="Carver A."/>
            <person name="Chen C."/>
            <person name="Cichocki N."/>
            <person name="Clum A."/>
            <person name="Culley D."/>
            <person name="Crous P.W."/>
            <person name="Fauchery L."/>
            <person name="Girlanda M."/>
            <person name="Hayes R."/>
            <person name="Keri Z."/>
            <person name="LaButti K."/>
            <person name="Lipzen A."/>
            <person name="Lombard V."/>
            <person name="Magnuson J."/>
            <person name="Maillard F."/>
            <person name="Morin E."/>
            <person name="Murat C."/>
            <person name="Nolan M."/>
            <person name="Ohm R."/>
            <person name="Pangilinan J."/>
            <person name="Pereira M."/>
            <person name="Perotto S."/>
            <person name="Peter M."/>
            <person name="Riley R."/>
            <person name="Sitrit Y."/>
            <person name="Stielow B."/>
            <person name="Szollosi G."/>
            <person name="Zifcakova L."/>
            <person name="Stursova M."/>
            <person name="Spatafora J.W."/>
            <person name="Tedersoo L."/>
            <person name="Vaario L.-M."/>
            <person name="Yamada A."/>
            <person name="Yan M."/>
            <person name="Wang P."/>
            <person name="Xu J."/>
            <person name="Bruns T."/>
            <person name="Baldrian P."/>
            <person name="Vilgalys R."/>
            <person name="Henrissat B."/>
            <person name="Grigoriev I.V."/>
            <person name="Hibbett D."/>
            <person name="Nagy L.G."/>
            <person name="Martin F.M."/>
        </authorList>
    </citation>
    <scope>NUCLEOTIDE SEQUENCE</scope>
    <source>
        <strain evidence="3">Prilba</strain>
    </source>
</reference>
<organism evidence="3 4">
    <name type="scientific">Russula ochroleuca</name>
    <dbReference type="NCBI Taxonomy" id="152965"/>
    <lineage>
        <taxon>Eukaryota</taxon>
        <taxon>Fungi</taxon>
        <taxon>Dikarya</taxon>
        <taxon>Basidiomycota</taxon>
        <taxon>Agaricomycotina</taxon>
        <taxon>Agaricomycetes</taxon>
        <taxon>Russulales</taxon>
        <taxon>Russulaceae</taxon>
        <taxon>Russula</taxon>
    </lineage>
</organism>
<dbReference type="Proteomes" id="UP000759537">
    <property type="component" value="Unassembled WGS sequence"/>
</dbReference>
<dbReference type="AlphaFoldDB" id="A0A9P5MT15"/>
<sequence>MAQRIPPRAPSSRDRQPRTFRLTINALLTLPVCIGIFVTHYRLLTLSSKVSSLQSPSCRRQGSLVHRSVYLDLQSRRDQMLRVTDTVTPMFKVKLDDVLNRKHLPPLGLKDFEEWLLFVEGCPENLYFILWLKEYASRYDQWVAQTRQAKNDSNSKEQYRFSNQIQHSTGLTLFYLRAKQTFFTPGADYELNIPLDVLSPFHTGHFVSPHPDPIVFSDVAWQVHNMLKDSLDRFVLASYYNVGTNRALCGMIGGTVISLAGFVPPTAVNFADNHARWLRLLALPGLWLGLTILIASLNGVCMMVYIFGDLRQLRKFELSRPRISPPKPLDASSPRPHISSPVPMYKSDSHSSSSFLPSYAFRRPRSTPIPTRSPIPPLTIAIPERPPAAAVSSRLRDSSANSIASTPYDSASQYSSSTSSYNAAFVDGVEPEITVSPAYFDPDPAPEGPATRTGPDAPFIADGIAVPSPSYRFGSANVHSEECRFNRACYNNVTAGFIAYDDDDLYDRPAGKAAEEGRAATFDFDSLPVRDEDAPCICAAVPAAPSSVALPLNHPHEEKHPEPKQASLPLPVPVVSAVPDNDARPPRCTELRSPSAFIRRAQDKCNDNSVIGFTPAVPANEKYKSQATQPRVAPHTIENQHQRVRHVPAFGPITKVLSPVVSRAQWEIVVRSAFVALLMSLTIVGSLLAVPLRH</sequence>
<evidence type="ECO:0000313" key="4">
    <source>
        <dbReference type="Proteomes" id="UP000759537"/>
    </source>
</evidence>
<feature type="transmembrane region" description="Helical" evidence="2">
    <location>
        <begin position="20"/>
        <end position="44"/>
    </location>
</feature>
<dbReference type="EMBL" id="WHVB01000012">
    <property type="protein sequence ID" value="KAF8478122.1"/>
    <property type="molecule type" value="Genomic_DNA"/>
</dbReference>
<proteinExistence type="predicted"/>
<dbReference type="OrthoDB" id="3232309at2759"/>
<name>A0A9P5MT15_9AGAM</name>
<feature type="region of interest" description="Disordered" evidence="1">
    <location>
        <begin position="324"/>
        <end position="353"/>
    </location>
</feature>
<evidence type="ECO:0000256" key="1">
    <source>
        <dbReference type="SAM" id="MobiDB-lite"/>
    </source>
</evidence>
<evidence type="ECO:0000313" key="3">
    <source>
        <dbReference type="EMBL" id="KAF8478122.1"/>
    </source>
</evidence>
<reference evidence="3" key="2">
    <citation type="journal article" date="2020" name="Nat. Commun.">
        <title>Large-scale genome sequencing of mycorrhizal fungi provides insights into the early evolution of symbiotic traits.</title>
        <authorList>
            <person name="Miyauchi S."/>
            <person name="Kiss E."/>
            <person name="Kuo A."/>
            <person name="Drula E."/>
            <person name="Kohler A."/>
            <person name="Sanchez-Garcia M."/>
            <person name="Morin E."/>
            <person name="Andreopoulos B."/>
            <person name="Barry K.W."/>
            <person name="Bonito G."/>
            <person name="Buee M."/>
            <person name="Carver A."/>
            <person name="Chen C."/>
            <person name="Cichocki N."/>
            <person name="Clum A."/>
            <person name="Culley D."/>
            <person name="Crous P.W."/>
            <person name="Fauchery L."/>
            <person name="Girlanda M."/>
            <person name="Hayes R.D."/>
            <person name="Keri Z."/>
            <person name="LaButti K."/>
            <person name="Lipzen A."/>
            <person name="Lombard V."/>
            <person name="Magnuson J."/>
            <person name="Maillard F."/>
            <person name="Murat C."/>
            <person name="Nolan M."/>
            <person name="Ohm R.A."/>
            <person name="Pangilinan J."/>
            <person name="Pereira M.F."/>
            <person name="Perotto S."/>
            <person name="Peter M."/>
            <person name="Pfister S."/>
            <person name="Riley R."/>
            <person name="Sitrit Y."/>
            <person name="Stielow J.B."/>
            <person name="Szollosi G."/>
            <person name="Zifcakova L."/>
            <person name="Stursova M."/>
            <person name="Spatafora J.W."/>
            <person name="Tedersoo L."/>
            <person name="Vaario L.M."/>
            <person name="Yamada A."/>
            <person name="Yan M."/>
            <person name="Wang P."/>
            <person name="Xu J."/>
            <person name="Bruns T."/>
            <person name="Baldrian P."/>
            <person name="Vilgalys R."/>
            <person name="Dunand C."/>
            <person name="Henrissat B."/>
            <person name="Grigoriev I.V."/>
            <person name="Hibbett D."/>
            <person name="Nagy L.G."/>
            <person name="Martin F.M."/>
        </authorList>
    </citation>
    <scope>NUCLEOTIDE SEQUENCE</scope>
    <source>
        <strain evidence="3">Prilba</strain>
    </source>
</reference>
<dbReference type="InterPro" id="IPR044926">
    <property type="entry name" value="RGS_subdomain_2"/>
</dbReference>